<keyword evidence="7" id="KW-1185">Reference proteome</keyword>
<evidence type="ECO:0000256" key="2">
    <source>
        <dbReference type="ARBA" id="ARBA00023015"/>
    </source>
</evidence>
<keyword evidence="4" id="KW-0804">Transcription</keyword>
<dbReference type="InterPro" id="IPR037402">
    <property type="entry name" value="YidZ_PBP2"/>
</dbReference>
<dbReference type="PROSITE" id="PS50931">
    <property type="entry name" value="HTH_LYSR"/>
    <property type="match status" value="1"/>
</dbReference>
<dbReference type="InterPro" id="IPR036388">
    <property type="entry name" value="WH-like_DNA-bd_sf"/>
</dbReference>
<dbReference type="Proteomes" id="UP001596977">
    <property type="component" value="Unassembled WGS sequence"/>
</dbReference>
<name>A0ABW3H7T0_9SPHN</name>
<dbReference type="Gene3D" id="3.40.190.10">
    <property type="entry name" value="Periplasmic binding protein-like II"/>
    <property type="match status" value="2"/>
</dbReference>
<sequence>MARRDSHETLRRLDLNLLVVFDAMIRFGSITRAAGHLGMTQSAASHALKRLRGFFGDPLFVRSGQGMLPTSRAEEIGRSVAEIVAVLRNTLLTRTGFDPSLADRDITLFLHDYGELVILPALAAELRAAAPRCRIKVAPVSGDSLIKGLEEGWIDLAISGPAAFSGEVLQQRLFDAGYAVAASTAARFAEPLSAEAFAALDQVVIRPVRPDKLPVDTLLVESEMPRRERVVTPYTMAVPALLAANPDMVAIVPGAFIASPSAAGLIRRVETAFGFPSVPVFQYWHRRHHADPFSVWLRGVVRRLFGGGDDPTAPAPAAAGGGARPI</sequence>
<dbReference type="SUPFAM" id="SSF46785">
    <property type="entry name" value="Winged helix' DNA-binding domain"/>
    <property type="match status" value="1"/>
</dbReference>
<dbReference type="PANTHER" id="PTHR30118">
    <property type="entry name" value="HTH-TYPE TRANSCRIPTIONAL REGULATOR LEUO-RELATED"/>
    <property type="match status" value="1"/>
</dbReference>
<dbReference type="Pfam" id="PF03466">
    <property type="entry name" value="LysR_substrate"/>
    <property type="match status" value="1"/>
</dbReference>
<evidence type="ECO:0000313" key="7">
    <source>
        <dbReference type="Proteomes" id="UP001596977"/>
    </source>
</evidence>
<keyword evidence="3" id="KW-0238">DNA-binding</keyword>
<comment type="caution">
    <text evidence="6">The sequence shown here is derived from an EMBL/GenBank/DDBJ whole genome shotgun (WGS) entry which is preliminary data.</text>
</comment>
<evidence type="ECO:0000259" key="5">
    <source>
        <dbReference type="PROSITE" id="PS50931"/>
    </source>
</evidence>
<dbReference type="Gene3D" id="1.10.10.10">
    <property type="entry name" value="Winged helix-like DNA-binding domain superfamily/Winged helix DNA-binding domain"/>
    <property type="match status" value="1"/>
</dbReference>
<dbReference type="EMBL" id="JBHTJG010000003">
    <property type="protein sequence ID" value="MFD0946203.1"/>
    <property type="molecule type" value="Genomic_DNA"/>
</dbReference>
<evidence type="ECO:0000256" key="3">
    <source>
        <dbReference type="ARBA" id="ARBA00023125"/>
    </source>
</evidence>
<dbReference type="PANTHER" id="PTHR30118:SF15">
    <property type="entry name" value="TRANSCRIPTIONAL REGULATORY PROTEIN"/>
    <property type="match status" value="1"/>
</dbReference>
<gene>
    <name evidence="6" type="ORF">ACFQ1E_07640</name>
</gene>
<comment type="similarity">
    <text evidence="1">Belongs to the LysR transcriptional regulatory family.</text>
</comment>
<organism evidence="6 7">
    <name type="scientific">Sphingomonas canadensis</name>
    <dbReference type="NCBI Taxonomy" id="1219257"/>
    <lineage>
        <taxon>Bacteria</taxon>
        <taxon>Pseudomonadati</taxon>
        <taxon>Pseudomonadota</taxon>
        <taxon>Alphaproteobacteria</taxon>
        <taxon>Sphingomonadales</taxon>
        <taxon>Sphingomonadaceae</taxon>
        <taxon>Sphingomonas</taxon>
    </lineage>
</organism>
<dbReference type="InterPro" id="IPR050389">
    <property type="entry name" value="LysR-type_TF"/>
</dbReference>
<dbReference type="Pfam" id="PF00126">
    <property type="entry name" value="HTH_1"/>
    <property type="match status" value="1"/>
</dbReference>
<evidence type="ECO:0000313" key="6">
    <source>
        <dbReference type="EMBL" id="MFD0946203.1"/>
    </source>
</evidence>
<reference evidence="7" key="1">
    <citation type="journal article" date="2019" name="Int. J. Syst. Evol. Microbiol.">
        <title>The Global Catalogue of Microorganisms (GCM) 10K type strain sequencing project: providing services to taxonomists for standard genome sequencing and annotation.</title>
        <authorList>
            <consortium name="The Broad Institute Genomics Platform"/>
            <consortium name="The Broad Institute Genome Sequencing Center for Infectious Disease"/>
            <person name="Wu L."/>
            <person name="Ma J."/>
        </authorList>
    </citation>
    <scope>NUCLEOTIDE SEQUENCE [LARGE SCALE GENOMIC DNA]</scope>
    <source>
        <strain evidence="7">CCUG 62982</strain>
    </source>
</reference>
<dbReference type="InterPro" id="IPR000847">
    <property type="entry name" value="LysR_HTH_N"/>
</dbReference>
<dbReference type="InterPro" id="IPR036390">
    <property type="entry name" value="WH_DNA-bd_sf"/>
</dbReference>
<dbReference type="CDD" id="cd08417">
    <property type="entry name" value="PBP2_Nitroaromatics_like"/>
    <property type="match status" value="1"/>
</dbReference>
<evidence type="ECO:0000256" key="4">
    <source>
        <dbReference type="ARBA" id="ARBA00023163"/>
    </source>
</evidence>
<dbReference type="InterPro" id="IPR005119">
    <property type="entry name" value="LysR_subst-bd"/>
</dbReference>
<accession>A0ABW3H7T0</accession>
<evidence type="ECO:0000256" key="1">
    <source>
        <dbReference type="ARBA" id="ARBA00009437"/>
    </source>
</evidence>
<protein>
    <submittedName>
        <fullName evidence="6">LysR family transcriptional regulator</fullName>
    </submittedName>
</protein>
<keyword evidence="2" id="KW-0805">Transcription regulation</keyword>
<feature type="domain" description="HTH lysR-type" evidence="5">
    <location>
        <begin position="13"/>
        <end position="70"/>
    </location>
</feature>
<dbReference type="PRINTS" id="PR00039">
    <property type="entry name" value="HTHLYSR"/>
</dbReference>
<dbReference type="RefSeq" id="WP_264943577.1">
    <property type="nucleotide sequence ID" value="NZ_JAPDRA010000003.1"/>
</dbReference>
<dbReference type="SUPFAM" id="SSF53850">
    <property type="entry name" value="Periplasmic binding protein-like II"/>
    <property type="match status" value="1"/>
</dbReference>
<proteinExistence type="inferred from homology"/>